<name>A0A0D1A236_CLOBO</name>
<reference evidence="2 3" key="1">
    <citation type="submission" date="2014-06" db="EMBL/GenBank/DDBJ databases">
        <title>Genome characterization of distinct group I Clostridium botulinum lineages.</title>
        <authorList>
            <person name="Giordani F."/>
            <person name="Anselmo A."/>
            <person name="Fillo S."/>
            <person name="Palozzi A.M."/>
            <person name="Fortunato A."/>
            <person name="Gentile B."/>
            <person name="Ciammaruconi A."/>
            <person name="Anniballi F."/>
            <person name="De Medici D."/>
            <person name="Lista F."/>
        </authorList>
    </citation>
    <scope>NUCLEOTIDE SEQUENCE [LARGE SCALE GENOMIC DNA]</scope>
    <source>
        <strain evidence="2 3">B2 450</strain>
    </source>
</reference>
<dbReference type="RefSeq" id="WP_043032347.1">
    <property type="nucleotide sequence ID" value="NZ_JXSU01000007.1"/>
</dbReference>
<evidence type="ECO:0000256" key="1">
    <source>
        <dbReference type="SAM" id="Coils"/>
    </source>
</evidence>
<protein>
    <submittedName>
        <fullName evidence="2">Transglycosylase</fullName>
    </submittedName>
</protein>
<accession>A0A0D1A236</accession>
<evidence type="ECO:0000313" key="3">
    <source>
        <dbReference type="Proteomes" id="UP000032250"/>
    </source>
</evidence>
<dbReference type="AlphaFoldDB" id="A0A0D1A236"/>
<dbReference type="EMBL" id="JXSU01000007">
    <property type="protein sequence ID" value="KIS24893.1"/>
    <property type="molecule type" value="Genomic_DNA"/>
</dbReference>
<feature type="coiled-coil region" evidence="1">
    <location>
        <begin position="64"/>
        <end position="95"/>
    </location>
</feature>
<keyword evidence="1" id="KW-0175">Coiled coil</keyword>
<dbReference type="PATRIC" id="fig|1379739.3.peg.3473"/>
<dbReference type="HOGENOM" id="CLU_170872_0_0_9"/>
<dbReference type="OrthoDB" id="1918216at2"/>
<dbReference type="Proteomes" id="UP000032250">
    <property type="component" value="Unassembled WGS sequence"/>
</dbReference>
<comment type="caution">
    <text evidence="2">The sequence shown here is derived from an EMBL/GenBank/DDBJ whole genome shotgun (WGS) entry which is preliminary data.</text>
</comment>
<organism evidence="2 3">
    <name type="scientific">Clostridium botulinum B2 450</name>
    <dbReference type="NCBI Taxonomy" id="1379739"/>
    <lineage>
        <taxon>Bacteria</taxon>
        <taxon>Bacillati</taxon>
        <taxon>Bacillota</taxon>
        <taxon>Clostridia</taxon>
        <taxon>Eubacteriales</taxon>
        <taxon>Clostridiaceae</taxon>
        <taxon>Clostridium</taxon>
    </lineage>
</organism>
<evidence type="ECO:0000313" key="2">
    <source>
        <dbReference type="EMBL" id="KIS24893.1"/>
    </source>
</evidence>
<proteinExistence type="predicted"/>
<gene>
    <name evidence="2" type="ORF">N495_15395</name>
</gene>
<sequence>MEVYCNKCNKDFEIKAKEKKYADGIVELYFKCPYCKERYTSFFTDKNIRQKQKKVRKLYEQYGKETDEHKIIELLKQIDELKAEIGNDMNKLKNRMLGAQ</sequence>